<accession>A0A0F9HAU4</accession>
<reference evidence="1" key="1">
    <citation type="journal article" date="2015" name="Nature">
        <title>Complex archaea that bridge the gap between prokaryotes and eukaryotes.</title>
        <authorList>
            <person name="Spang A."/>
            <person name="Saw J.H."/>
            <person name="Jorgensen S.L."/>
            <person name="Zaremba-Niedzwiedzka K."/>
            <person name="Martijn J."/>
            <person name="Lind A.E."/>
            <person name="van Eijk R."/>
            <person name="Schleper C."/>
            <person name="Guy L."/>
            <person name="Ettema T.J."/>
        </authorList>
    </citation>
    <scope>NUCLEOTIDE SEQUENCE</scope>
</reference>
<sequence length="95" mass="10255">MSSGERDALRDEVEVVIVTDFDDVASFLRVGIIGDQDLVFSSSEIETTMIGQYKCSGNFLLPVSETLQMIISPGASTQGDGYVVVKIRKAIPPCP</sequence>
<dbReference type="AlphaFoldDB" id="A0A0F9HAU4"/>
<organism evidence="1">
    <name type="scientific">marine sediment metagenome</name>
    <dbReference type="NCBI Taxonomy" id="412755"/>
    <lineage>
        <taxon>unclassified sequences</taxon>
        <taxon>metagenomes</taxon>
        <taxon>ecological metagenomes</taxon>
    </lineage>
</organism>
<protein>
    <submittedName>
        <fullName evidence="1">Uncharacterized protein</fullName>
    </submittedName>
</protein>
<evidence type="ECO:0000313" key="1">
    <source>
        <dbReference type="EMBL" id="KKL78795.1"/>
    </source>
</evidence>
<comment type="caution">
    <text evidence="1">The sequence shown here is derived from an EMBL/GenBank/DDBJ whole genome shotgun (WGS) entry which is preliminary data.</text>
</comment>
<name>A0A0F9HAU4_9ZZZZ</name>
<gene>
    <name evidence="1" type="ORF">LCGC14_2021220</name>
</gene>
<proteinExistence type="predicted"/>
<dbReference type="EMBL" id="LAZR01023349">
    <property type="protein sequence ID" value="KKL78795.1"/>
    <property type="molecule type" value="Genomic_DNA"/>
</dbReference>